<evidence type="ECO:0000256" key="1">
    <source>
        <dbReference type="SAM" id="MobiDB-lite"/>
    </source>
</evidence>
<feature type="domain" description="Ig-like" evidence="2">
    <location>
        <begin position="140"/>
        <end position="233"/>
    </location>
</feature>
<protein>
    <submittedName>
        <fullName evidence="4">Zwei Ig domain protein zig-8 isoform X1</fullName>
    </submittedName>
</protein>
<dbReference type="InterPro" id="IPR013783">
    <property type="entry name" value="Ig-like_fold"/>
</dbReference>
<feature type="compositionally biased region" description="Basic and acidic residues" evidence="1">
    <location>
        <begin position="243"/>
        <end position="254"/>
    </location>
</feature>
<evidence type="ECO:0000313" key="3">
    <source>
        <dbReference type="Proteomes" id="UP000515154"/>
    </source>
</evidence>
<dbReference type="AlphaFoldDB" id="A0A7E6F838"/>
<dbReference type="Gene3D" id="2.60.40.10">
    <property type="entry name" value="Immunoglobulins"/>
    <property type="match status" value="2"/>
</dbReference>
<evidence type="ECO:0000259" key="2">
    <source>
        <dbReference type="PROSITE" id="PS50835"/>
    </source>
</evidence>
<dbReference type="SMART" id="SM00408">
    <property type="entry name" value="IGc2"/>
    <property type="match status" value="2"/>
</dbReference>
<dbReference type="RefSeq" id="XP_036363939.1">
    <property type="nucleotide sequence ID" value="XM_036508046.1"/>
</dbReference>
<proteinExistence type="predicted"/>
<feature type="region of interest" description="Disordered" evidence="1">
    <location>
        <begin position="239"/>
        <end position="288"/>
    </location>
</feature>
<dbReference type="InterPro" id="IPR037448">
    <property type="entry name" value="Zig-8"/>
</dbReference>
<dbReference type="InterPro" id="IPR036179">
    <property type="entry name" value="Ig-like_dom_sf"/>
</dbReference>
<dbReference type="GO" id="GO:0032589">
    <property type="term" value="C:neuron projection membrane"/>
    <property type="evidence" value="ECO:0007669"/>
    <property type="project" value="TreeGrafter"/>
</dbReference>
<keyword evidence="3" id="KW-1185">Reference proteome</keyword>
<dbReference type="PROSITE" id="PS50835">
    <property type="entry name" value="IG_LIKE"/>
    <property type="match status" value="2"/>
</dbReference>
<evidence type="ECO:0000313" key="4">
    <source>
        <dbReference type="RefSeq" id="XP_036363939.1"/>
    </source>
</evidence>
<dbReference type="GO" id="GO:0050808">
    <property type="term" value="P:synapse organization"/>
    <property type="evidence" value="ECO:0007669"/>
    <property type="project" value="TreeGrafter"/>
</dbReference>
<reference evidence="4" key="1">
    <citation type="submission" date="2025-08" db="UniProtKB">
        <authorList>
            <consortium name="RefSeq"/>
        </authorList>
    </citation>
    <scope>IDENTIFICATION</scope>
</reference>
<dbReference type="InterPro" id="IPR007110">
    <property type="entry name" value="Ig-like_dom"/>
</dbReference>
<sequence length="318" mass="35439">MELEFQDLPGKSQIWNNTTFAQYEDNAPIPRFNPSPTNVTFRRGETAILHCSIENLGTKTVMWRKASDPHPWTIGTYTYVKDSSVTVTHNEEANEWNLLIKNLEKRHGGVYVCQVSTRDRISRQVLLRITDNPVREKTKPIGIQVSGKSYIEKGDPIKLVCNTTGSEYPPLDLDWFKDGNKINADSAKKIKIDKRHFPHANTLSSVLNITHSKMSDAGEYVCRSSNLEITSIKVHVLNGNVHPESHPSNDEKKPNAGSSNVKRDEHDGSIGENSVEVGNADTPGTSIQGTDGNGCTLLQIHWVEILCTTLLFGILAHQ</sequence>
<dbReference type="Pfam" id="PF13927">
    <property type="entry name" value="Ig_3"/>
    <property type="match status" value="2"/>
</dbReference>
<dbReference type="PANTHER" id="PTHR23279:SF36">
    <property type="entry name" value="DEFECTIVE PROBOSCIS EXTENSION RESPONSE 9, ISOFORM A"/>
    <property type="match status" value="1"/>
</dbReference>
<accession>A0A7E6F838</accession>
<dbReference type="PANTHER" id="PTHR23279">
    <property type="entry name" value="DEFECTIVE PROBOSCIS EXTENSION RESPONSE DPR -RELATED"/>
    <property type="match status" value="1"/>
</dbReference>
<organism evidence="3 4">
    <name type="scientific">Octopus sinensis</name>
    <name type="common">East Asian common octopus</name>
    <dbReference type="NCBI Taxonomy" id="2607531"/>
    <lineage>
        <taxon>Eukaryota</taxon>
        <taxon>Metazoa</taxon>
        <taxon>Spiralia</taxon>
        <taxon>Lophotrochozoa</taxon>
        <taxon>Mollusca</taxon>
        <taxon>Cephalopoda</taxon>
        <taxon>Coleoidea</taxon>
        <taxon>Octopodiformes</taxon>
        <taxon>Octopoda</taxon>
        <taxon>Incirrata</taxon>
        <taxon>Octopodidae</taxon>
        <taxon>Octopus</taxon>
    </lineage>
</organism>
<dbReference type="Proteomes" id="UP000515154">
    <property type="component" value="Linkage group LG12"/>
</dbReference>
<feature type="domain" description="Ig-like" evidence="2">
    <location>
        <begin position="30"/>
        <end position="130"/>
    </location>
</feature>
<dbReference type="SUPFAM" id="SSF48726">
    <property type="entry name" value="Immunoglobulin"/>
    <property type="match status" value="2"/>
</dbReference>
<dbReference type="InterPro" id="IPR003598">
    <property type="entry name" value="Ig_sub2"/>
</dbReference>
<dbReference type="SMART" id="SM00409">
    <property type="entry name" value="IG"/>
    <property type="match status" value="2"/>
</dbReference>
<dbReference type="InterPro" id="IPR003599">
    <property type="entry name" value="Ig_sub"/>
</dbReference>
<gene>
    <name evidence="4" type="primary">LOC115218071</name>
</gene>
<name>A0A7E6F838_9MOLL</name>